<dbReference type="Pfam" id="PF03808">
    <property type="entry name" value="Glyco_tran_WecG"/>
    <property type="match status" value="1"/>
</dbReference>
<evidence type="ECO:0000256" key="1">
    <source>
        <dbReference type="ARBA" id="ARBA00022676"/>
    </source>
</evidence>
<dbReference type="InterPro" id="IPR004629">
    <property type="entry name" value="WecG_TagA_CpsF"/>
</dbReference>
<dbReference type="PANTHER" id="PTHR34136">
    <property type="match status" value="1"/>
</dbReference>
<reference evidence="3" key="1">
    <citation type="journal article" date="2015" name="Nature">
        <title>Complex archaea that bridge the gap between prokaryotes and eukaryotes.</title>
        <authorList>
            <person name="Spang A."/>
            <person name="Saw J.H."/>
            <person name="Jorgensen S.L."/>
            <person name="Zaremba-Niedzwiedzka K."/>
            <person name="Martijn J."/>
            <person name="Lind A.E."/>
            <person name="van Eijk R."/>
            <person name="Schleper C."/>
            <person name="Guy L."/>
            <person name="Ettema T.J."/>
        </authorList>
    </citation>
    <scope>NUCLEOTIDE SEQUENCE</scope>
</reference>
<dbReference type="CDD" id="cd06533">
    <property type="entry name" value="Glyco_transf_WecG_TagA"/>
    <property type="match status" value="1"/>
</dbReference>
<dbReference type="PANTHER" id="PTHR34136:SF1">
    <property type="entry name" value="UDP-N-ACETYL-D-MANNOSAMINURONIC ACID TRANSFERASE"/>
    <property type="match status" value="1"/>
</dbReference>
<sequence>MSRIQLLGCPIDPLNMDQTIDRIEQYIKEKKPRQHVVVNVAKIVQMKNNPKLRKIIASCDLINADGLPIVWTSKLLGNPLPSRVAGVDLFQSLINLCAAKNYRPFFLGAREWVVKKVVEEFEDKYPTLDVAGYQNGYFVKEEESKIAEMIRCSKT</sequence>
<dbReference type="AlphaFoldDB" id="A0A0F9AV24"/>
<comment type="caution">
    <text evidence="3">The sequence shown here is derived from an EMBL/GenBank/DDBJ whole genome shotgun (WGS) entry which is preliminary data.</text>
</comment>
<keyword evidence="2" id="KW-0808">Transferase</keyword>
<proteinExistence type="predicted"/>
<protein>
    <recommendedName>
        <fullName evidence="4">Glycosyltransferase</fullName>
    </recommendedName>
</protein>
<name>A0A0F9AV24_9ZZZZ</name>
<feature type="non-terminal residue" evidence="3">
    <location>
        <position position="155"/>
    </location>
</feature>
<evidence type="ECO:0000313" key="3">
    <source>
        <dbReference type="EMBL" id="KKL13444.1"/>
    </source>
</evidence>
<evidence type="ECO:0008006" key="4">
    <source>
        <dbReference type="Google" id="ProtNLM"/>
    </source>
</evidence>
<accession>A0A0F9AV24</accession>
<dbReference type="EMBL" id="LAZR01040852">
    <property type="protein sequence ID" value="KKL13444.1"/>
    <property type="molecule type" value="Genomic_DNA"/>
</dbReference>
<keyword evidence="1" id="KW-0328">Glycosyltransferase</keyword>
<evidence type="ECO:0000256" key="2">
    <source>
        <dbReference type="ARBA" id="ARBA00022679"/>
    </source>
</evidence>
<dbReference type="GO" id="GO:0016758">
    <property type="term" value="F:hexosyltransferase activity"/>
    <property type="evidence" value="ECO:0007669"/>
    <property type="project" value="TreeGrafter"/>
</dbReference>
<gene>
    <name evidence="3" type="ORF">LCGC14_2525690</name>
</gene>
<organism evidence="3">
    <name type="scientific">marine sediment metagenome</name>
    <dbReference type="NCBI Taxonomy" id="412755"/>
    <lineage>
        <taxon>unclassified sequences</taxon>
        <taxon>metagenomes</taxon>
        <taxon>ecological metagenomes</taxon>
    </lineage>
</organism>